<dbReference type="RefSeq" id="XP_067823686.1">
    <property type="nucleotide sequence ID" value="XM_067961140.1"/>
</dbReference>
<dbReference type="GeneID" id="94346811"/>
<comment type="caution">
    <text evidence="1">The sequence shown here is derived from an EMBL/GenBank/DDBJ whole genome shotgun (WGS) entry which is preliminary data.</text>
</comment>
<protein>
    <submittedName>
        <fullName evidence="1">Uncharacterized protein</fullName>
    </submittedName>
</protein>
<evidence type="ECO:0000313" key="1">
    <source>
        <dbReference type="EMBL" id="TDH74188.1"/>
    </source>
</evidence>
<gene>
    <name evidence="1" type="ORF">CCR75_003043</name>
</gene>
<dbReference type="AlphaFoldDB" id="A0A976ILZ1"/>
<keyword evidence="2" id="KW-1185">Reference proteome</keyword>
<accession>A0A976ILZ1</accession>
<organism evidence="1 2">
    <name type="scientific">Bremia lactucae</name>
    <name type="common">Lettuce downy mildew</name>
    <dbReference type="NCBI Taxonomy" id="4779"/>
    <lineage>
        <taxon>Eukaryota</taxon>
        <taxon>Sar</taxon>
        <taxon>Stramenopiles</taxon>
        <taxon>Oomycota</taxon>
        <taxon>Peronosporomycetes</taxon>
        <taxon>Peronosporales</taxon>
        <taxon>Peronosporaceae</taxon>
        <taxon>Bremia</taxon>
    </lineage>
</organism>
<evidence type="ECO:0000313" key="2">
    <source>
        <dbReference type="Proteomes" id="UP000294530"/>
    </source>
</evidence>
<dbReference type="EMBL" id="SHOA02000011">
    <property type="protein sequence ID" value="TDH74188.1"/>
    <property type="molecule type" value="Genomic_DNA"/>
</dbReference>
<dbReference type="KEGG" id="blac:94346811"/>
<dbReference type="Proteomes" id="UP000294530">
    <property type="component" value="Unassembled WGS sequence"/>
</dbReference>
<name>A0A976ILZ1_BRELC</name>
<reference evidence="1 2" key="1">
    <citation type="journal article" date="2021" name="Genome Biol.">
        <title>AFLAP: assembly-free linkage analysis pipeline using k-mers from genome sequencing data.</title>
        <authorList>
            <person name="Fletcher K."/>
            <person name="Zhang L."/>
            <person name="Gil J."/>
            <person name="Han R."/>
            <person name="Cavanaugh K."/>
            <person name="Michelmore R."/>
        </authorList>
    </citation>
    <scope>NUCLEOTIDE SEQUENCE [LARGE SCALE GENOMIC DNA]</scope>
    <source>
        <strain evidence="1 2">SF5</strain>
    </source>
</reference>
<sequence length="74" mass="8430">MMDGVANILIFSDKANDSYNLRLLQWLLYFEANANKNSSKTRQEAYISASLLMLPVLSSKNLSPYNLRELLVAF</sequence>
<proteinExistence type="predicted"/>